<dbReference type="RefSeq" id="WP_013160750.1">
    <property type="nucleotide sequence ID" value="NZ_CP010341.1"/>
</dbReference>
<dbReference type="PATRIC" id="fig|66712.6.peg.828"/>
<name>A0A068VNS4_PROFF</name>
<dbReference type="EMBL" id="LM676427">
    <property type="protein sequence ID" value="CEP27125.1"/>
    <property type="molecule type" value="Genomic_DNA"/>
</dbReference>
<sequence>MATGSGVEDTMLELARVMSRSSVRRRIHGSLADELSPTDTWLLTHLSEVGPMAMTELAQWQGVDRSTMTAQTQHLEKRGYLVREPSQRDHRVIMVGLSAMGERIAQVLRAAGRSAFGRAMGDWSPQEREMLDRLLSRLLAGLERSAQGDPG</sequence>
<organism evidence="2">
    <name type="scientific">Propionibacterium freudenreichii subsp. freudenreichii</name>
    <dbReference type="NCBI Taxonomy" id="66712"/>
    <lineage>
        <taxon>Bacteria</taxon>
        <taxon>Bacillati</taxon>
        <taxon>Actinomycetota</taxon>
        <taxon>Actinomycetes</taxon>
        <taxon>Propionibacteriales</taxon>
        <taxon>Propionibacteriaceae</taxon>
        <taxon>Propionibacterium</taxon>
    </lineage>
</organism>
<dbReference type="InterPro" id="IPR039422">
    <property type="entry name" value="MarR/SlyA-like"/>
</dbReference>
<protein>
    <submittedName>
        <fullName evidence="2">MarR-family transcriptional regulator</fullName>
    </submittedName>
</protein>
<dbReference type="SUPFAM" id="SSF46785">
    <property type="entry name" value="Winged helix' DNA-binding domain"/>
    <property type="match status" value="1"/>
</dbReference>
<dbReference type="GO" id="GO:0006950">
    <property type="term" value="P:response to stress"/>
    <property type="evidence" value="ECO:0007669"/>
    <property type="project" value="TreeGrafter"/>
</dbReference>
<dbReference type="KEGG" id="pfre:RM25_0802"/>
<dbReference type="GeneID" id="61222468"/>
<evidence type="ECO:0000259" key="1">
    <source>
        <dbReference type="PROSITE" id="PS50995"/>
    </source>
</evidence>
<dbReference type="InterPro" id="IPR036390">
    <property type="entry name" value="WH_DNA-bd_sf"/>
</dbReference>
<dbReference type="InterPro" id="IPR000835">
    <property type="entry name" value="HTH_MarR-typ"/>
</dbReference>
<proteinExistence type="predicted"/>
<dbReference type="AlphaFoldDB" id="A0A068VNS4"/>
<dbReference type="InterPro" id="IPR036388">
    <property type="entry name" value="WH-like_DNA-bd_sf"/>
</dbReference>
<dbReference type="PANTHER" id="PTHR33164:SF57">
    <property type="entry name" value="MARR-FAMILY TRANSCRIPTIONAL REGULATOR"/>
    <property type="match status" value="1"/>
</dbReference>
<gene>
    <name evidence="2" type="ORF">PFCIRM138_12035</name>
</gene>
<evidence type="ECO:0000313" key="2">
    <source>
        <dbReference type="EMBL" id="CEP27125.1"/>
    </source>
</evidence>
<dbReference type="PROSITE" id="PS50995">
    <property type="entry name" value="HTH_MARR_2"/>
    <property type="match status" value="1"/>
</dbReference>
<dbReference type="Gene3D" id="1.10.10.10">
    <property type="entry name" value="Winged helix-like DNA-binding domain superfamily/Winged helix DNA-binding domain"/>
    <property type="match status" value="1"/>
</dbReference>
<dbReference type="SMART" id="SM00347">
    <property type="entry name" value="HTH_MARR"/>
    <property type="match status" value="1"/>
</dbReference>
<accession>A0A068VNS4</accession>
<dbReference type="GO" id="GO:0003700">
    <property type="term" value="F:DNA-binding transcription factor activity"/>
    <property type="evidence" value="ECO:0007669"/>
    <property type="project" value="InterPro"/>
</dbReference>
<dbReference type="PRINTS" id="PR00598">
    <property type="entry name" value="HTHMARR"/>
</dbReference>
<reference evidence="2" key="1">
    <citation type="submission" date="2014-08" db="EMBL/GenBank/DDBJ databases">
        <authorList>
            <person name="Falentin Helene"/>
        </authorList>
    </citation>
    <scope>NUCLEOTIDE SEQUENCE</scope>
</reference>
<dbReference type="Pfam" id="PF12802">
    <property type="entry name" value="MarR_2"/>
    <property type="match status" value="1"/>
</dbReference>
<feature type="domain" description="HTH marR-type" evidence="1">
    <location>
        <begin position="4"/>
        <end position="140"/>
    </location>
</feature>
<dbReference type="PANTHER" id="PTHR33164">
    <property type="entry name" value="TRANSCRIPTIONAL REGULATOR, MARR FAMILY"/>
    <property type="match status" value="1"/>
</dbReference>